<feature type="transmembrane region" description="Helical" evidence="9">
    <location>
        <begin position="93"/>
        <end position="115"/>
    </location>
</feature>
<evidence type="ECO:0000256" key="5">
    <source>
        <dbReference type="ARBA" id="ARBA00022692"/>
    </source>
</evidence>
<dbReference type="KEGG" id="rhs:A3Q41_00353"/>
<dbReference type="NCBIfam" id="TIGR00711">
    <property type="entry name" value="efflux_EmrB"/>
    <property type="match status" value="1"/>
</dbReference>
<dbReference type="OrthoDB" id="7375466at2"/>
<evidence type="ECO:0000259" key="10">
    <source>
        <dbReference type="PROSITE" id="PS50850"/>
    </source>
</evidence>
<gene>
    <name evidence="11" type="primary">bmr3_2</name>
    <name evidence="11" type="ORF">A3Q41_00353</name>
</gene>
<comment type="subcellular location">
    <subcellularLocation>
        <location evidence="1">Cell membrane</location>
        <topology evidence="1">Multi-pass membrane protein</topology>
    </subcellularLocation>
</comment>
<feature type="domain" description="Major facilitator superfamily (MFS) profile" evidence="10">
    <location>
        <begin position="28"/>
        <end position="544"/>
    </location>
</feature>
<dbReference type="InterPro" id="IPR036259">
    <property type="entry name" value="MFS_trans_sf"/>
</dbReference>
<dbReference type="SUPFAM" id="SSF103473">
    <property type="entry name" value="MFS general substrate transporter"/>
    <property type="match status" value="1"/>
</dbReference>
<dbReference type="CDD" id="cd17502">
    <property type="entry name" value="MFS_Azr1_MDR_like"/>
    <property type="match status" value="1"/>
</dbReference>
<dbReference type="Pfam" id="PF07690">
    <property type="entry name" value="MFS_1"/>
    <property type="match status" value="1"/>
</dbReference>
<feature type="transmembrane region" description="Helical" evidence="9">
    <location>
        <begin position="286"/>
        <end position="308"/>
    </location>
</feature>
<feature type="transmembrane region" description="Helical" evidence="9">
    <location>
        <begin position="62"/>
        <end position="81"/>
    </location>
</feature>
<feature type="transmembrane region" description="Helical" evidence="9">
    <location>
        <begin position="378"/>
        <end position="399"/>
    </location>
</feature>
<feature type="region of interest" description="Disordered" evidence="8">
    <location>
        <begin position="550"/>
        <end position="570"/>
    </location>
</feature>
<keyword evidence="3" id="KW-0813">Transport</keyword>
<dbReference type="PROSITE" id="PS50850">
    <property type="entry name" value="MFS"/>
    <property type="match status" value="1"/>
</dbReference>
<feature type="transmembrane region" description="Helical" evidence="9">
    <location>
        <begin position="249"/>
        <end position="266"/>
    </location>
</feature>
<feature type="transmembrane region" description="Helical" evidence="9">
    <location>
        <begin position="25"/>
        <end position="42"/>
    </location>
</feature>
<dbReference type="Proteomes" id="UP000076038">
    <property type="component" value="Chromosome"/>
</dbReference>
<evidence type="ECO:0000256" key="6">
    <source>
        <dbReference type="ARBA" id="ARBA00022989"/>
    </source>
</evidence>
<accession>A0A143QH19</accession>
<dbReference type="PANTHER" id="PTHR23501:SF197">
    <property type="entry name" value="COMD"/>
    <property type="match status" value="1"/>
</dbReference>
<evidence type="ECO:0000256" key="4">
    <source>
        <dbReference type="ARBA" id="ARBA00022475"/>
    </source>
</evidence>
<proteinExistence type="inferred from homology"/>
<evidence type="ECO:0000256" key="1">
    <source>
        <dbReference type="ARBA" id="ARBA00004651"/>
    </source>
</evidence>
<keyword evidence="5 9" id="KW-0812">Transmembrane</keyword>
<dbReference type="InterPro" id="IPR004638">
    <property type="entry name" value="EmrB-like"/>
</dbReference>
<feature type="transmembrane region" description="Helical" evidence="9">
    <location>
        <begin position="420"/>
        <end position="439"/>
    </location>
</feature>
<dbReference type="GO" id="GO:0005886">
    <property type="term" value="C:plasma membrane"/>
    <property type="evidence" value="ECO:0007669"/>
    <property type="project" value="UniProtKB-SubCell"/>
</dbReference>
<feature type="transmembrane region" description="Helical" evidence="9">
    <location>
        <begin position="219"/>
        <end position="237"/>
    </location>
</feature>
<dbReference type="AlphaFoldDB" id="A0A143QH19"/>
<dbReference type="PANTHER" id="PTHR23501">
    <property type="entry name" value="MAJOR FACILITATOR SUPERFAMILY"/>
    <property type="match status" value="1"/>
</dbReference>
<dbReference type="EMBL" id="CP015220">
    <property type="protein sequence ID" value="AMY21677.1"/>
    <property type="molecule type" value="Genomic_DNA"/>
</dbReference>
<keyword evidence="4" id="KW-1003">Cell membrane</keyword>
<feature type="transmembrane region" description="Helical" evidence="9">
    <location>
        <begin position="520"/>
        <end position="539"/>
    </location>
</feature>
<keyword evidence="7 9" id="KW-0472">Membrane</keyword>
<keyword evidence="6 9" id="KW-1133">Transmembrane helix</keyword>
<evidence type="ECO:0000256" key="9">
    <source>
        <dbReference type="SAM" id="Phobius"/>
    </source>
</evidence>
<organism evidence="11 12">
    <name type="scientific">Rhodococcoides fascians</name>
    <name type="common">Rhodococcus fascians</name>
    <dbReference type="NCBI Taxonomy" id="1828"/>
    <lineage>
        <taxon>Bacteria</taxon>
        <taxon>Bacillati</taxon>
        <taxon>Actinomycetota</taxon>
        <taxon>Actinomycetes</taxon>
        <taxon>Mycobacteriales</taxon>
        <taxon>Nocardiaceae</taxon>
        <taxon>Rhodococcoides</taxon>
    </lineage>
</organism>
<feature type="transmembrane region" description="Helical" evidence="9">
    <location>
        <begin position="187"/>
        <end position="207"/>
    </location>
</feature>
<comment type="similarity">
    <text evidence="2">Belongs to the major facilitator superfamily. TCR/Tet family.</text>
</comment>
<evidence type="ECO:0000256" key="3">
    <source>
        <dbReference type="ARBA" id="ARBA00022448"/>
    </source>
</evidence>
<evidence type="ECO:0000313" key="11">
    <source>
        <dbReference type="EMBL" id="AMY21677.1"/>
    </source>
</evidence>
<dbReference type="InterPro" id="IPR011701">
    <property type="entry name" value="MFS"/>
</dbReference>
<keyword evidence="12" id="KW-1185">Reference proteome</keyword>
<reference evidence="11 12" key="1">
    <citation type="journal article" date="2016" name="Genome Announc.">
        <title>Complete Genome and Plasmid Sequences for Rhodococcus fascians D188 and Draft Sequences for Rhodococcus Isolates PBTS 1 and PBTS 2.</title>
        <authorList>
            <person name="Stamler R.A."/>
            <person name="Vereecke D."/>
            <person name="Zhang Y."/>
            <person name="Schilkey F."/>
            <person name="Devitt N."/>
            <person name="Randall J.J."/>
        </authorList>
    </citation>
    <scope>NUCLEOTIDE SEQUENCE [LARGE SCALE GENOMIC DNA]</scope>
    <source>
        <strain evidence="11 12">PBTS2</strain>
    </source>
</reference>
<dbReference type="GO" id="GO:0022857">
    <property type="term" value="F:transmembrane transporter activity"/>
    <property type="evidence" value="ECO:0007669"/>
    <property type="project" value="InterPro"/>
</dbReference>
<feature type="transmembrane region" description="Helical" evidence="9">
    <location>
        <begin position="154"/>
        <end position="175"/>
    </location>
</feature>
<evidence type="ECO:0000256" key="8">
    <source>
        <dbReference type="SAM" id="MobiDB-lite"/>
    </source>
</evidence>
<dbReference type="Gene3D" id="1.20.1250.20">
    <property type="entry name" value="MFS general substrate transporter like domains"/>
    <property type="match status" value="1"/>
</dbReference>
<feature type="transmembrane region" description="Helical" evidence="9">
    <location>
        <begin position="328"/>
        <end position="346"/>
    </location>
</feature>
<reference evidence="12" key="2">
    <citation type="submission" date="2016-04" db="EMBL/GenBank/DDBJ databases">
        <title>Complete Genome and Plasmid Sequences for Rhodococcus fascians D188 and Draft Sequences for Rhodococcus spp. Isolates PBTS 1 and PBTS 2.</title>
        <authorList>
            <person name="Stamer R."/>
            <person name="Vereecke D."/>
            <person name="Zhang Y."/>
            <person name="Schilkey F."/>
            <person name="Devitt N."/>
            <person name="Randall J."/>
        </authorList>
    </citation>
    <scope>NUCLEOTIDE SEQUENCE [LARGE SCALE GENOMIC DNA]</scope>
    <source>
        <strain evidence="12">PBTS2</strain>
    </source>
</reference>
<protein>
    <submittedName>
        <fullName evidence="11">Multidrug resistance protein 3</fullName>
    </submittedName>
</protein>
<dbReference type="PATRIC" id="fig|1653479.3.peg.354"/>
<sequence>MVSEPEVTAEREVTPVSGEYSHREIMTILSGLMMGMFLAALDQTIVSTSVRTIADDLNGFSVLAWVTTAYLITSTVSTPLYGKLSDLYGRKPFFMTAISIFVVGSMLCGIATSMYELAAFRAVQGLGAGGLMSMALAIIGDIVPPRERAKYQGYFLAVFGTSSVLGPVIGGLLAGQSSILGITGWRWVFYINVPLGIIALVVVWRVLNLPVYRREARVDWWGAVLLSVGLVPLLIIAEQGRVWGWSSPRALLCFGIGIVGVIAFVLAEIKMGDDALIPMRFFRNPLFSLCIAVSVIAGAAMFGGISLLPQYLQVVKGSSPTLAGYQTLPLVGALMIASIVSGSIISKTGRYKIFPIVGTALMAIAMFTFHYVHADTPLWQTMVVMGVFGLGLGSMMQPLTLAIQNAMPPKDMGVSTSAATFFRQIGATVGVAVFLSMLFTQLTPKTGDALVAASSTPAFQQAVQSAATSADPLESGFAKAIASGDESIAGSALQDSSFIQKLDPALAEPFRIGFSDAMDYVFLAVSILMLLGFVLVLFLKEVPLRTMSGLAAAQQERDEERANDVGTGLH</sequence>
<name>A0A143QH19_RHOFA</name>
<dbReference type="InterPro" id="IPR020846">
    <property type="entry name" value="MFS_dom"/>
</dbReference>
<feature type="transmembrane region" description="Helical" evidence="9">
    <location>
        <begin position="353"/>
        <end position="372"/>
    </location>
</feature>
<dbReference type="RefSeq" id="WP_063216069.1">
    <property type="nucleotide sequence ID" value="NZ_CP015220.1"/>
</dbReference>
<evidence type="ECO:0000256" key="2">
    <source>
        <dbReference type="ARBA" id="ARBA00007520"/>
    </source>
</evidence>
<evidence type="ECO:0000313" key="12">
    <source>
        <dbReference type="Proteomes" id="UP000076038"/>
    </source>
</evidence>
<dbReference type="Gene3D" id="1.20.1720.10">
    <property type="entry name" value="Multidrug resistance protein D"/>
    <property type="match status" value="1"/>
</dbReference>
<evidence type="ECO:0000256" key="7">
    <source>
        <dbReference type="ARBA" id="ARBA00023136"/>
    </source>
</evidence>
<dbReference type="FunFam" id="1.20.1720.10:FF:000004">
    <property type="entry name" value="EmrB/QacA family drug resistance transporter"/>
    <property type="match status" value="1"/>
</dbReference>